<feature type="domain" description="Fungal-type protein kinase" evidence="2">
    <location>
        <begin position="996"/>
        <end position="1052"/>
    </location>
</feature>
<dbReference type="PANTHER" id="PTHR38248">
    <property type="entry name" value="FUNK1 6"/>
    <property type="match status" value="1"/>
</dbReference>
<proteinExistence type="predicted"/>
<feature type="compositionally biased region" description="Polar residues" evidence="1">
    <location>
        <begin position="796"/>
        <end position="809"/>
    </location>
</feature>
<dbReference type="InterPro" id="IPR011009">
    <property type="entry name" value="Kinase-like_dom_sf"/>
</dbReference>
<dbReference type="Proteomes" id="UP000467700">
    <property type="component" value="Unassembled WGS sequence"/>
</dbReference>
<reference evidence="3 4" key="1">
    <citation type="submission" date="2020-01" db="EMBL/GenBank/DDBJ databases">
        <authorList>
            <person name="Gupta K D."/>
        </authorList>
    </citation>
    <scope>NUCLEOTIDE SEQUENCE [LARGE SCALE GENOMIC DNA]</scope>
</reference>
<sequence>MSIENLKRATSNSYRSKLTQSESIDPSQVALPASESHPPTPPGTPVPESRAAGSTQTPLRPHCHGASDGYSNIAVMTPVLEAELKDSTQNVDPGFFQRVVKQRVWRTGVTDTAITEFVQNSGLYDNDTKRWNDINETTIEKTLYEPFHQIFQEVVATFKLEEREAIPTYNIKIQHIEGDTGDSSLKTSPDLFIYGSGRNFHSENLKLEEDKEKANYKYCASPCGIKTEHNLKDKVVTQVGVYARQCFMQQGNRRYVYSLVMTEKRAFLLQFDRNGVLRSQFIDIHENPKDFVYLILLVSSPNCTTLGFDTSVYWKDDKRYIRTFNEKGKRVSYEIVDAKPFFQRRTIRGRGTLCWLGRDPRGRLRIIKDSWQAQGREPEHTLLTKVKGLPGIGQMVAFEPENVTIAGLRGMEGQEWPTGMVDRLFRRIVLMAYSKQINKFTDRKQFLYAFRDAVAGHQNMWDINVIHRDISINNILIGEEDAEAGWRGVVIDLDMAVFWERMMTMAAVDFRTGTRAFQSLCVMGSENDRLEKLILLPHDHLDDLESFFYVFCWVCMRHTADGKPLEKPPLTDWESENIRLAFLSKSDFLLKDPVALLHNEVVNIFGKVFQGLLDALREFLRVKHYWKIVNRATMPNTMDTMRPHSTEHYAEFLRHVDAAINALEEEEVEPSSSSPAPSPPPELALSSPHSSQQAESSNALKRTRDERDADAAEMDVDGEEVPPASKRSHISSMSTSQTGATLMAAAAGVAAPAPRRSSRQRTGSVQSVQANVEARRSTRSRNGTRSTQPAGAPVNNGASSSNGTQSRPRNGSAGSGGRQTRSRAGSGGARNATRARAQSGGTSGESSGVTGLRRGRSATRKGGQTNSSIVAFVERSGLYNRATERWSKFDGVTDADLCAPLLQIFRNVIKSFGIKKRNVISMHSTKLGDGDCSWNIYPTSPNTLPGLIIFGSGPNFHPGKATPKPTDYMHCASPCEVTTEANLHEDVVIQASGHHVGINNILISDDNAEDGSRGTLIDLDLATCFGPDIRLPNPDNRMGTLEYQSIFIMMSEEEKEENPPAVLNNREVGERTPHCPTGKTDVPVDGRRMLFDGLQALMKELFRWKFNQRKEGKLPVSYEEMNVLAKERYARRHGQGTPHQPAPLSSHKSGHAAGVKRKREQRDDDDLVVSASQAPSSKRPWTRLETARLAEEKENMKPQTRSRAKGTKTARKAATRYAEPNGLRRGHVSSHTIPP</sequence>
<feature type="compositionally biased region" description="Acidic residues" evidence="1">
    <location>
        <begin position="711"/>
        <end position="720"/>
    </location>
</feature>
<dbReference type="PROSITE" id="PS00109">
    <property type="entry name" value="PROTEIN_KINASE_TYR"/>
    <property type="match status" value="1"/>
</dbReference>
<dbReference type="Pfam" id="PF17667">
    <property type="entry name" value="Pkinase_fungal"/>
    <property type="match status" value="3"/>
</dbReference>
<feature type="region of interest" description="Disordered" evidence="1">
    <location>
        <begin position="1131"/>
        <end position="1235"/>
    </location>
</feature>
<dbReference type="InterPro" id="IPR008266">
    <property type="entry name" value="Tyr_kinase_AS"/>
</dbReference>
<organism evidence="3 4">
    <name type="scientific">Cyclocybe aegerita</name>
    <name type="common">Black poplar mushroom</name>
    <name type="synonym">Agrocybe aegerita</name>
    <dbReference type="NCBI Taxonomy" id="1973307"/>
    <lineage>
        <taxon>Eukaryota</taxon>
        <taxon>Fungi</taxon>
        <taxon>Dikarya</taxon>
        <taxon>Basidiomycota</taxon>
        <taxon>Agaricomycotina</taxon>
        <taxon>Agaricomycetes</taxon>
        <taxon>Agaricomycetidae</taxon>
        <taxon>Agaricales</taxon>
        <taxon>Agaricineae</taxon>
        <taxon>Bolbitiaceae</taxon>
        <taxon>Cyclocybe</taxon>
    </lineage>
</organism>
<feature type="domain" description="Fungal-type protein kinase" evidence="2">
    <location>
        <begin position="209"/>
        <end position="398"/>
    </location>
</feature>
<comment type="caution">
    <text evidence="3">The sequence shown here is derived from an EMBL/GenBank/DDBJ whole genome shotgun (WGS) entry which is preliminary data.</text>
</comment>
<keyword evidence="4" id="KW-1185">Reference proteome</keyword>
<feature type="compositionally biased region" description="Basic residues" evidence="1">
    <location>
        <begin position="1200"/>
        <end position="1214"/>
    </location>
</feature>
<feature type="compositionally biased region" description="Low complexity" evidence="1">
    <location>
        <begin position="683"/>
        <end position="697"/>
    </location>
</feature>
<evidence type="ECO:0000313" key="4">
    <source>
        <dbReference type="Proteomes" id="UP000467700"/>
    </source>
</evidence>
<evidence type="ECO:0000259" key="2">
    <source>
        <dbReference type="Pfam" id="PF17667"/>
    </source>
</evidence>
<dbReference type="PANTHER" id="PTHR38248:SF2">
    <property type="entry name" value="FUNK1 11"/>
    <property type="match status" value="1"/>
</dbReference>
<dbReference type="GO" id="GO:0004672">
    <property type="term" value="F:protein kinase activity"/>
    <property type="evidence" value="ECO:0007669"/>
    <property type="project" value="InterPro"/>
</dbReference>
<dbReference type="OrthoDB" id="5584477at2759"/>
<feature type="domain" description="Fungal-type protein kinase" evidence="2">
    <location>
        <begin position="421"/>
        <end position="555"/>
    </location>
</feature>
<feature type="region of interest" description="Disordered" evidence="1">
    <location>
        <begin position="1"/>
        <end position="66"/>
    </location>
</feature>
<name>A0A8S0VUM4_CYCAE</name>
<dbReference type="EMBL" id="CACVBS010000036">
    <property type="protein sequence ID" value="CAA7262390.1"/>
    <property type="molecule type" value="Genomic_DNA"/>
</dbReference>
<gene>
    <name evidence="3" type="ORF">AAE3_LOCUS4628</name>
</gene>
<feature type="region of interest" description="Disordered" evidence="1">
    <location>
        <begin position="664"/>
        <end position="865"/>
    </location>
</feature>
<feature type="compositionally biased region" description="Low complexity" evidence="1">
    <location>
        <begin position="740"/>
        <end position="753"/>
    </location>
</feature>
<dbReference type="Gene3D" id="1.10.510.10">
    <property type="entry name" value="Transferase(Phosphotransferase) domain 1"/>
    <property type="match status" value="1"/>
</dbReference>
<feature type="compositionally biased region" description="Polar residues" evidence="1">
    <location>
        <begin position="8"/>
        <end position="26"/>
    </location>
</feature>
<accession>A0A8S0VUM4</accession>
<feature type="compositionally biased region" description="Polar residues" evidence="1">
    <location>
        <begin position="730"/>
        <end position="739"/>
    </location>
</feature>
<dbReference type="InterPro" id="IPR040976">
    <property type="entry name" value="Pkinase_fungal"/>
</dbReference>
<evidence type="ECO:0000256" key="1">
    <source>
        <dbReference type="SAM" id="MobiDB-lite"/>
    </source>
</evidence>
<feature type="compositionally biased region" description="Polar residues" evidence="1">
    <location>
        <begin position="760"/>
        <end position="770"/>
    </location>
</feature>
<protein>
    <recommendedName>
        <fullName evidence="2">Fungal-type protein kinase domain-containing protein</fullName>
    </recommendedName>
</protein>
<dbReference type="AlphaFoldDB" id="A0A8S0VUM4"/>
<feature type="compositionally biased region" description="Basic and acidic residues" evidence="1">
    <location>
        <begin position="1185"/>
        <end position="1196"/>
    </location>
</feature>
<dbReference type="SUPFAM" id="SSF56112">
    <property type="entry name" value="Protein kinase-like (PK-like)"/>
    <property type="match status" value="1"/>
</dbReference>
<evidence type="ECO:0000313" key="3">
    <source>
        <dbReference type="EMBL" id="CAA7262390.1"/>
    </source>
</evidence>
<feature type="compositionally biased region" description="Basic residues" evidence="1">
    <location>
        <begin position="1148"/>
        <end position="1159"/>
    </location>
</feature>